<feature type="binding site" evidence="8">
    <location>
        <begin position="162"/>
        <end position="166"/>
    </location>
    <ligand>
        <name>substrate</name>
    </ligand>
</feature>
<dbReference type="PROSITE" id="PS01016">
    <property type="entry name" value="GLYCOPROTEASE"/>
    <property type="match status" value="1"/>
</dbReference>
<dbReference type="EC" id="2.3.1.234" evidence="8"/>
<dbReference type="SUPFAM" id="SSF53067">
    <property type="entry name" value="Actin-like ATPase domain"/>
    <property type="match status" value="2"/>
</dbReference>
<dbReference type="PANTHER" id="PTHR11735:SF6">
    <property type="entry name" value="TRNA N6-ADENOSINE THREONYLCARBAMOYLTRANSFERASE, MITOCHONDRIAL"/>
    <property type="match status" value="1"/>
</dbReference>
<dbReference type="Gene3D" id="3.30.420.40">
    <property type="match status" value="2"/>
</dbReference>
<comment type="caution">
    <text evidence="10">The sequence shown here is derived from an EMBL/GenBank/DDBJ whole genome shotgun (WGS) entry which is preliminary data.</text>
</comment>
<dbReference type="InterPro" id="IPR017860">
    <property type="entry name" value="Peptidase_M22_CS"/>
</dbReference>
<dbReference type="PANTHER" id="PTHR11735">
    <property type="entry name" value="TRNA N6-ADENOSINE THREONYLCARBAMOYLTRANSFERASE"/>
    <property type="match status" value="1"/>
</dbReference>
<feature type="binding site" evidence="8">
    <location>
        <position position="133"/>
    </location>
    <ligand>
        <name>Fe cation</name>
        <dbReference type="ChEBI" id="CHEBI:24875"/>
    </ligand>
</feature>
<evidence type="ECO:0000256" key="4">
    <source>
        <dbReference type="ARBA" id="ARBA00022723"/>
    </source>
</evidence>
<organism evidence="10 11">
    <name type="scientific">Candidatus Azambacteria bacterium RIFCSPLOWO2_01_FULL_37_9</name>
    <dbReference type="NCBI Taxonomy" id="1797297"/>
    <lineage>
        <taxon>Bacteria</taxon>
        <taxon>Candidatus Azamiibacteriota</taxon>
    </lineage>
</organism>
<name>A0A1F5C7V8_9BACT</name>
<comment type="subcellular location">
    <subcellularLocation>
        <location evidence="8">Cytoplasm</location>
    </subcellularLocation>
</comment>
<dbReference type="InterPro" id="IPR022450">
    <property type="entry name" value="TsaD"/>
</dbReference>
<evidence type="ECO:0000256" key="7">
    <source>
        <dbReference type="ARBA" id="ARBA00048117"/>
    </source>
</evidence>
<evidence type="ECO:0000256" key="2">
    <source>
        <dbReference type="ARBA" id="ARBA00022679"/>
    </source>
</evidence>
<dbReference type="HAMAP" id="MF_01445">
    <property type="entry name" value="TsaD"/>
    <property type="match status" value="1"/>
</dbReference>
<reference evidence="10 11" key="1">
    <citation type="journal article" date="2016" name="Nat. Commun.">
        <title>Thousands of microbial genomes shed light on interconnected biogeochemical processes in an aquifer system.</title>
        <authorList>
            <person name="Anantharaman K."/>
            <person name="Brown C.T."/>
            <person name="Hug L.A."/>
            <person name="Sharon I."/>
            <person name="Castelle C.J."/>
            <person name="Probst A.J."/>
            <person name="Thomas B.C."/>
            <person name="Singh A."/>
            <person name="Wilkins M.J."/>
            <person name="Karaoz U."/>
            <person name="Brodie E.L."/>
            <person name="Williams K.H."/>
            <person name="Hubbard S.S."/>
            <person name="Banfield J.F."/>
        </authorList>
    </citation>
    <scope>NUCLEOTIDE SEQUENCE [LARGE SCALE GENOMIC DNA]</scope>
</reference>
<evidence type="ECO:0000256" key="8">
    <source>
        <dbReference type="HAMAP-Rule" id="MF_01445"/>
    </source>
</evidence>
<dbReference type="NCBIfam" id="TIGR00329">
    <property type="entry name" value="gcp_kae1"/>
    <property type="match status" value="1"/>
</dbReference>
<comment type="cofactor">
    <cofactor evidence="8">
        <name>Fe(2+)</name>
        <dbReference type="ChEBI" id="CHEBI:29033"/>
    </cofactor>
    <text evidence="8">Binds 1 Fe(2+) ion per subunit.</text>
</comment>
<dbReference type="FunFam" id="3.30.420.40:FF:000040">
    <property type="entry name" value="tRNA N6-adenosine threonylcarbamoyltransferase"/>
    <property type="match status" value="1"/>
</dbReference>
<feature type="binding site" evidence="8">
    <location>
        <position position="129"/>
    </location>
    <ligand>
        <name>Fe cation</name>
        <dbReference type="ChEBI" id="CHEBI:24875"/>
    </ligand>
</feature>
<dbReference type="NCBIfam" id="TIGR03723">
    <property type="entry name" value="T6A_TsaD_YgjD"/>
    <property type="match status" value="1"/>
</dbReference>
<dbReference type="GO" id="GO:0005506">
    <property type="term" value="F:iron ion binding"/>
    <property type="evidence" value="ECO:0007669"/>
    <property type="project" value="UniProtKB-UniRule"/>
</dbReference>
<dbReference type="EMBL" id="MEYQ01000024">
    <property type="protein sequence ID" value="OGD38922.1"/>
    <property type="molecule type" value="Genomic_DNA"/>
</dbReference>
<sequence length="369" mass="40814">MIILAIETSCDDTSVAIISVLNENDRNKLKTKNYKLKTDFKVLANLVSSQINIHKKWGGVVPNLASRAHAKNLPIVFKRALKEANITIENIDAIAVTIGPGLAPSLLIGVHFARALAYKYNKPIIPINHINGHILSAFFQKAENVKCQMSNVKCSFPVMNLIVSGGHTSLYLMKNYGKYELIGKTRDDAAGEAFDKAAKMLGLGYPGGPVIAALAARQVESLKLKVKSELKFPRPMINSKDFDFSFSGLKTALFYFLKNFSKTNKITEKVREKIAHEFQQSVIDVLISKTISAAKRYGAKTIAISGGVSANNELRKQMEIKAEENNLKILLPPKNMTTDNALMIAIAGYHNRDKKTIWDKIDADPNLKL</sequence>
<protein>
    <recommendedName>
        <fullName evidence="8">tRNA N6-adenosine threonylcarbamoyltransferase</fullName>
        <ecNumber evidence="8">2.3.1.234</ecNumber>
    </recommendedName>
    <alternativeName>
        <fullName evidence="8">N6-L-threonylcarbamoyladenine synthase</fullName>
        <shortName evidence="8">t(6)A synthase</shortName>
    </alternativeName>
    <alternativeName>
        <fullName evidence="8">t(6)A37 threonylcarbamoyladenosine biosynthesis protein TsaD</fullName>
    </alternativeName>
    <alternativeName>
        <fullName evidence="8">tRNA threonylcarbamoyladenosine biosynthesis protein TsaD</fullName>
    </alternativeName>
</protein>
<keyword evidence="1 8" id="KW-0963">Cytoplasm</keyword>
<proteinExistence type="inferred from homology"/>
<keyword evidence="4 8" id="KW-0479">Metal-binding</keyword>
<dbReference type="FunFam" id="3.30.420.40:FF:000012">
    <property type="entry name" value="tRNA N6-adenosine threonylcarbamoyltransferase"/>
    <property type="match status" value="1"/>
</dbReference>
<evidence type="ECO:0000259" key="9">
    <source>
        <dbReference type="Pfam" id="PF00814"/>
    </source>
</evidence>
<evidence type="ECO:0000256" key="6">
    <source>
        <dbReference type="ARBA" id="ARBA00023315"/>
    </source>
</evidence>
<comment type="catalytic activity">
    <reaction evidence="7 8">
        <text>L-threonylcarbamoyladenylate + adenosine(37) in tRNA = N(6)-L-threonylcarbamoyladenosine(37) in tRNA + AMP + H(+)</text>
        <dbReference type="Rhea" id="RHEA:37059"/>
        <dbReference type="Rhea" id="RHEA-COMP:10162"/>
        <dbReference type="Rhea" id="RHEA-COMP:10163"/>
        <dbReference type="ChEBI" id="CHEBI:15378"/>
        <dbReference type="ChEBI" id="CHEBI:73682"/>
        <dbReference type="ChEBI" id="CHEBI:74411"/>
        <dbReference type="ChEBI" id="CHEBI:74418"/>
        <dbReference type="ChEBI" id="CHEBI:456215"/>
        <dbReference type="EC" id="2.3.1.234"/>
    </reaction>
</comment>
<dbReference type="AlphaFoldDB" id="A0A1F5C7V8"/>
<keyword evidence="2 8" id="KW-0808">Transferase</keyword>
<dbReference type="InterPro" id="IPR000905">
    <property type="entry name" value="Gcp-like_dom"/>
</dbReference>
<dbReference type="GO" id="GO:0002949">
    <property type="term" value="P:tRNA threonylcarbamoyladenosine modification"/>
    <property type="evidence" value="ECO:0007669"/>
    <property type="project" value="UniProtKB-UniRule"/>
</dbReference>
<accession>A0A1F5C7V8</accession>
<comment type="similarity">
    <text evidence="8">Belongs to the KAE1 / TsaD family.</text>
</comment>
<gene>
    <name evidence="8" type="primary">tsaD</name>
    <name evidence="10" type="ORF">A2907_02395</name>
</gene>
<dbReference type="GO" id="GO:0005737">
    <property type="term" value="C:cytoplasm"/>
    <property type="evidence" value="ECO:0007669"/>
    <property type="project" value="UniProtKB-SubCell"/>
</dbReference>
<evidence type="ECO:0000256" key="5">
    <source>
        <dbReference type="ARBA" id="ARBA00023004"/>
    </source>
</evidence>
<feature type="binding site" evidence="8">
    <location>
        <position position="195"/>
    </location>
    <ligand>
        <name>substrate</name>
    </ligand>
</feature>
<dbReference type="GO" id="GO:0061711">
    <property type="term" value="F:tRNA N(6)-L-threonylcarbamoyladenine synthase activity"/>
    <property type="evidence" value="ECO:0007669"/>
    <property type="project" value="UniProtKB-EC"/>
</dbReference>
<dbReference type="Proteomes" id="UP000177947">
    <property type="component" value="Unassembled WGS sequence"/>
</dbReference>
<dbReference type="PRINTS" id="PR00789">
    <property type="entry name" value="OSIALOPTASE"/>
</dbReference>
<comment type="function">
    <text evidence="8">Required for the formation of a threonylcarbamoyl group on adenosine at position 37 (t(6)A37) in tRNAs that read codons beginning with adenine. Is involved in the transfer of the threonylcarbamoyl moiety of threonylcarbamoyl-AMP (TC-AMP) to the N6 group of A37, together with TsaE and TsaB. TsaD likely plays a direct catalytic role in this reaction.</text>
</comment>
<keyword evidence="5 8" id="KW-0408">Iron</keyword>
<keyword evidence="6 8" id="KW-0012">Acyltransferase</keyword>
<dbReference type="CDD" id="cd24133">
    <property type="entry name" value="ASKHA_NBD_TsaD_bac"/>
    <property type="match status" value="1"/>
</dbReference>
<feature type="binding site" evidence="8">
    <location>
        <position position="208"/>
    </location>
    <ligand>
        <name>substrate</name>
    </ligand>
</feature>
<feature type="binding site" evidence="8">
    <location>
        <position position="311"/>
    </location>
    <ligand>
        <name>substrate</name>
    </ligand>
</feature>
<keyword evidence="3 8" id="KW-0819">tRNA processing</keyword>
<dbReference type="InterPro" id="IPR017861">
    <property type="entry name" value="KAE1/TsaD"/>
</dbReference>
<dbReference type="InterPro" id="IPR043129">
    <property type="entry name" value="ATPase_NBD"/>
</dbReference>
<feature type="domain" description="Gcp-like" evidence="9">
    <location>
        <begin position="41"/>
        <end position="345"/>
    </location>
</feature>
<evidence type="ECO:0000256" key="1">
    <source>
        <dbReference type="ARBA" id="ARBA00022490"/>
    </source>
</evidence>
<evidence type="ECO:0000313" key="10">
    <source>
        <dbReference type="EMBL" id="OGD38922.1"/>
    </source>
</evidence>
<dbReference type="Pfam" id="PF00814">
    <property type="entry name" value="TsaD"/>
    <property type="match status" value="1"/>
</dbReference>
<evidence type="ECO:0000313" key="11">
    <source>
        <dbReference type="Proteomes" id="UP000177947"/>
    </source>
</evidence>
<evidence type="ECO:0000256" key="3">
    <source>
        <dbReference type="ARBA" id="ARBA00022694"/>
    </source>
</evidence>
<feature type="binding site" evidence="8">
    <location>
        <position position="339"/>
    </location>
    <ligand>
        <name>Fe cation</name>
        <dbReference type="ChEBI" id="CHEBI:24875"/>
    </ligand>
</feature>
<comment type="caution">
    <text evidence="8">Lacks conserved residue(s) required for the propagation of feature annotation.</text>
</comment>